<evidence type="ECO:0000313" key="3">
    <source>
        <dbReference type="Proteomes" id="UP000076874"/>
    </source>
</evidence>
<reference evidence="2 3" key="1">
    <citation type="journal article" date="2016" name="Genome Biol. Evol.">
        <title>Divergent and convergent evolution of fungal pathogenicity.</title>
        <authorList>
            <person name="Shang Y."/>
            <person name="Xiao G."/>
            <person name="Zheng P."/>
            <person name="Cen K."/>
            <person name="Zhan S."/>
            <person name="Wang C."/>
        </authorList>
    </citation>
    <scope>NUCLEOTIDE SEQUENCE [LARGE SCALE GENOMIC DNA]</scope>
    <source>
        <strain evidence="2 3">RCEF 264</strain>
    </source>
</reference>
<feature type="region of interest" description="Disordered" evidence="1">
    <location>
        <begin position="182"/>
        <end position="220"/>
    </location>
</feature>
<dbReference type="OrthoDB" id="5084700at2759"/>
<evidence type="ECO:0000313" key="2">
    <source>
        <dbReference type="EMBL" id="OAA66653.1"/>
    </source>
</evidence>
<dbReference type="EMBL" id="AZHD01000002">
    <property type="protein sequence ID" value="OAA66653.1"/>
    <property type="molecule type" value="Genomic_DNA"/>
</dbReference>
<protein>
    <submittedName>
        <fullName evidence="2">Uncharacterized protein</fullName>
    </submittedName>
</protein>
<organism evidence="2 3">
    <name type="scientific">Niveomyces insectorum RCEF 264</name>
    <dbReference type="NCBI Taxonomy" id="1081102"/>
    <lineage>
        <taxon>Eukaryota</taxon>
        <taxon>Fungi</taxon>
        <taxon>Dikarya</taxon>
        <taxon>Ascomycota</taxon>
        <taxon>Pezizomycotina</taxon>
        <taxon>Sordariomycetes</taxon>
        <taxon>Hypocreomycetidae</taxon>
        <taxon>Hypocreales</taxon>
        <taxon>Cordycipitaceae</taxon>
        <taxon>Niveomyces</taxon>
    </lineage>
</organism>
<feature type="compositionally biased region" description="Basic and acidic residues" evidence="1">
    <location>
        <begin position="294"/>
        <end position="310"/>
    </location>
</feature>
<dbReference type="Proteomes" id="UP000076874">
    <property type="component" value="Unassembled WGS sequence"/>
</dbReference>
<feature type="compositionally biased region" description="Polar residues" evidence="1">
    <location>
        <begin position="26"/>
        <end position="43"/>
    </location>
</feature>
<feature type="compositionally biased region" description="Basic residues" evidence="1">
    <location>
        <begin position="415"/>
        <end position="424"/>
    </location>
</feature>
<dbReference type="AlphaFoldDB" id="A0A167YT13"/>
<accession>A0A167YT13</accession>
<feature type="region of interest" description="Disordered" evidence="1">
    <location>
        <begin position="23"/>
        <end position="111"/>
    </location>
</feature>
<feature type="region of interest" description="Disordered" evidence="1">
    <location>
        <begin position="415"/>
        <end position="451"/>
    </location>
</feature>
<feature type="compositionally biased region" description="Polar residues" evidence="1">
    <location>
        <begin position="58"/>
        <end position="71"/>
    </location>
</feature>
<feature type="compositionally biased region" description="Polar residues" evidence="1">
    <location>
        <begin position="184"/>
        <end position="194"/>
    </location>
</feature>
<evidence type="ECO:0000256" key="1">
    <source>
        <dbReference type="SAM" id="MobiDB-lite"/>
    </source>
</evidence>
<keyword evidence="3" id="KW-1185">Reference proteome</keyword>
<feature type="compositionally biased region" description="Basic and acidic residues" evidence="1">
    <location>
        <begin position="100"/>
        <end position="111"/>
    </location>
</feature>
<proteinExistence type="predicted"/>
<feature type="compositionally biased region" description="Basic and acidic residues" evidence="1">
    <location>
        <begin position="431"/>
        <end position="441"/>
    </location>
</feature>
<gene>
    <name evidence="2" type="ORF">SPI_01229</name>
</gene>
<name>A0A167YT13_9HYPO</name>
<feature type="region of interest" description="Disordered" evidence="1">
    <location>
        <begin position="285"/>
        <end position="313"/>
    </location>
</feature>
<sequence length="523" mass="56368">MALTKPPLETYLALAGLALPKGVVSKPSTSTTSIDHSTASPHTNRPRDNGSRPAKDTASATHESMFDSSPVVTPRKSVPPSASHGLYASKQKQLQPVKTRLSEHESEDKRHLVERRNSRIADLRKIFDQQTANVVASPALAVSSAIKKAPDAHSLTAAFTPRCSDVSLLAGRSLASSHFFATPAASSPTRSNASPKKHTESPLKPASVRTDKASARTLASESPVKNKIGLFETLGHQEPTIAAAAARESNLATVQVTSTAALPQSKKTRGNSKIRAVIQQRPRFGSWRRFSRSHNSDEKSEEERDRRGHAALDVAKTTTQEPPAWCFAGSDGANGQRAMASNESRKLYKKLHDKVVFPAAAPGVTLEAAAIDGSGTRRGWFWGHVHDSTMQPGSAPGSIDEKNYGNDQSRYRKRSWSWGRRKFSRSNEAPAPKKDMERDVGRGPGNDSNNIAFREVACGSDGISGNELQDGMLGVAAGENLAVAEARCNLQHPRPVRADEVNRLVSLCTKREGAIGPSMLVHL</sequence>
<feature type="compositionally biased region" description="Basic and acidic residues" evidence="1">
    <location>
        <begin position="45"/>
        <end position="55"/>
    </location>
</feature>
<comment type="caution">
    <text evidence="2">The sequence shown here is derived from an EMBL/GenBank/DDBJ whole genome shotgun (WGS) entry which is preliminary data.</text>
</comment>